<dbReference type="InterPro" id="IPR033714">
    <property type="entry name" value="tRNA_bind_bactPheRS"/>
</dbReference>
<dbReference type="InterPro" id="IPR005121">
    <property type="entry name" value="Fdx_antiC-bd"/>
</dbReference>
<dbReference type="CDD" id="cd00769">
    <property type="entry name" value="PheRS_beta_core"/>
    <property type="match status" value="1"/>
</dbReference>
<dbReference type="SMART" id="SM00874">
    <property type="entry name" value="B5"/>
    <property type="match status" value="1"/>
</dbReference>
<dbReference type="InterPro" id="IPR020825">
    <property type="entry name" value="Phe-tRNA_synthase-like_B3/B4"/>
</dbReference>
<comment type="cofactor">
    <cofactor evidence="15">
        <name>Mg(2+)</name>
        <dbReference type="ChEBI" id="CHEBI:18420"/>
    </cofactor>
    <text evidence="15">Binds 2 magnesium ions per tetramer.</text>
</comment>
<evidence type="ECO:0000256" key="9">
    <source>
        <dbReference type="ARBA" id="ARBA00022840"/>
    </source>
</evidence>
<sequence>MRLPINWLSDFVEVTVSPEELAEKLTMAGFEVEALETLTPGFSGVVVGRVKKVEPHPQAARLKLTEVEDGRRTYRVVCGAPDVTAGRLYAFAPPGAVIARGRKIEAIPLRGVISEGMLLAEDELGISEDHTTLMDIPQDLPLGQDLAEALKLTDVILDVAVTPNRPDCLSILGLAREVSALLKQPLRHPEASFPEGPESVQEVVRVTILDPVRCPRYAARLVVDLTVKPSPFWMRRRLQSAGLRAINNLVDVTNYVLLEFGQPLHAFDFDRLAGGEIIVRLPRPEERRFFTLDSQERLLNHETLLICDAVKPVALAGIMGGLESEVTDHTRRVLIESAYFNPATIRRTSKRLGLSTESSYRFERGVDPDGVICALERATQLMVELGGGKALAGRIDEYPTPIPRPRLTLRVSRANRVLGTNLAPARVEEILRDLHIPAISFDGEHLVVQAPSHRGDLLREEDLIEEIARLAGYEEIPVALPEGLVDIPKPPPEVGLRHEARHLLQGLGFCETITYSFQGKRLFHLLGPEERVLTPLHLANPLSEDQALMRTSLLPGLLEALRRNVLRQIPDVRLFEIARTFIPQPGADLPLEEQWLAGVMYGSREEPSWLTPSEPLDFFDLKGVVETLLKGLQIPEAEFKRETLPPYLLYGAKVFAGTRELGILGVLSPMVAEQLDLEGQVFVFQLNMEALCQAVVPPLYEPLPRYPAVYRDLAIILPISVPAARVTQALYTYGQPWLTAAQLFDVYTGDPIPEGNRSLAFHLTYRDPERTLTDEEVDRHHQKLVAALAKELGAQLR</sequence>
<dbReference type="GO" id="GO:0000287">
    <property type="term" value="F:magnesium ion binding"/>
    <property type="evidence" value="ECO:0007669"/>
    <property type="project" value="UniProtKB-UniRule"/>
</dbReference>
<dbReference type="SUPFAM" id="SSF50249">
    <property type="entry name" value="Nucleic acid-binding proteins"/>
    <property type="match status" value="1"/>
</dbReference>
<evidence type="ECO:0000256" key="13">
    <source>
        <dbReference type="ARBA" id="ARBA00023146"/>
    </source>
</evidence>
<dbReference type="PANTHER" id="PTHR10947:SF0">
    <property type="entry name" value="PHENYLALANINE--TRNA LIGASE BETA SUBUNIT"/>
    <property type="match status" value="1"/>
</dbReference>
<evidence type="ECO:0000256" key="16">
    <source>
        <dbReference type="PROSITE-ProRule" id="PRU00209"/>
    </source>
</evidence>
<feature type="domain" description="B5" evidence="19">
    <location>
        <begin position="402"/>
        <end position="478"/>
    </location>
</feature>
<dbReference type="Gene3D" id="3.30.930.10">
    <property type="entry name" value="Bira Bifunctional Protein, Domain 2"/>
    <property type="match status" value="1"/>
</dbReference>
<feature type="binding site" evidence="15">
    <location>
        <position position="466"/>
    </location>
    <ligand>
        <name>Mg(2+)</name>
        <dbReference type="ChEBI" id="CHEBI:18420"/>
        <note>shared with alpha subunit</note>
    </ligand>
</feature>
<dbReference type="Pfam" id="PF17759">
    <property type="entry name" value="tRNA_synthFbeta"/>
    <property type="match status" value="1"/>
</dbReference>
<dbReference type="InterPro" id="IPR009061">
    <property type="entry name" value="DNA-bd_dom_put_sf"/>
</dbReference>
<protein>
    <recommendedName>
        <fullName evidence="15">Phenylalanine--tRNA ligase beta subunit</fullName>
        <ecNumber evidence="15">6.1.1.20</ecNumber>
    </recommendedName>
    <alternativeName>
        <fullName evidence="15">Phenylalanyl-tRNA synthetase beta subunit</fullName>
        <shortName evidence="15">PheRS</shortName>
    </alternativeName>
</protein>
<feature type="domain" description="FDX-ACB" evidence="18">
    <location>
        <begin position="704"/>
        <end position="797"/>
    </location>
</feature>
<dbReference type="PANTHER" id="PTHR10947">
    <property type="entry name" value="PHENYLALANYL-TRNA SYNTHETASE BETA CHAIN AND LEUCINE-RICH REPEAT-CONTAINING PROTEIN 47"/>
    <property type="match status" value="1"/>
</dbReference>
<dbReference type="SMART" id="SM00873">
    <property type="entry name" value="B3_4"/>
    <property type="match status" value="1"/>
</dbReference>
<dbReference type="Gene3D" id="2.40.50.140">
    <property type="entry name" value="Nucleic acid-binding proteins"/>
    <property type="match status" value="1"/>
</dbReference>
<dbReference type="EC" id="6.1.1.20" evidence="15"/>
<evidence type="ECO:0000256" key="3">
    <source>
        <dbReference type="ARBA" id="ARBA00011209"/>
    </source>
</evidence>
<evidence type="ECO:0000259" key="17">
    <source>
        <dbReference type="PROSITE" id="PS50886"/>
    </source>
</evidence>
<proteinExistence type="inferred from homology"/>
<dbReference type="SMART" id="SM00896">
    <property type="entry name" value="FDX-ACB"/>
    <property type="match status" value="1"/>
</dbReference>
<accession>A0A7C3SL06</accession>
<dbReference type="GO" id="GO:0004826">
    <property type="term" value="F:phenylalanine-tRNA ligase activity"/>
    <property type="evidence" value="ECO:0007669"/>
    <property type="project" value="UniProtKB-UniRule"/>
</dbReference>
<evidence type="ECO:0000256" key="14">
    <source>
        <dbReference type="ARBA" id="ARBA00049255"/>
    </source>
</evidence>
<dbReference type="InterPro" id="IPR002547">
    <property type="entry name" value="tRNA-bd_dom"/>
</dbReference>
<dbReference type="InterPro" id="IPR041616">
    <property type="entry name" value="PheRS_beta_core"/>
</dbReference>
<keyword evidence="5 16" id="KW-0820">tRNA-binding</keyword>
<evidence type="ECO:0000256" key="4">
    <source>
        <dbReference type="ARBA" id="ARBA00022490"/>
    </source>
</evidence>
<comment type="similarity">
    <text evidence="2 15">Belongs to the phenylalanyl-tRNA synthetase beta subunit family. Type 1 subfamily.</text>
</comment>
<dbReference type="SUPFAM" id="SSF56037">
    <property type="entry name" value="PheT/TilS domain"/>
    <property type="match status" value="1"/>
</dbReference>
<dbReference type="HAMAP" id="MF_00283">
    <property type="entry name" value="Phe_tRNA_synth_beta1"/>
    <property type="match status" value="1"/>
</dbReference>
<feature type="binding site" evidence="15">
    <location>
        <position position="462"/>
    </location>
    <ligand>
        <name>Mg(2+)</name>
        <dbReference type="ChEBI" id="CHEBI:18420"/>
        <note>shared with alpha subunit</note>
    </ligand>
</feature>
<dbReference type="Pfam" id="PF03483">
    <property type="entry name" value="B3_4"/>
    <property type="match status" value="1"/>
</dbReference>
<name>A0A7C3SL06_9BACT</name>
<evidence type="ECO:0000313" key="20">
    <source>
        <dbReference type="EMBL" id="HGB14678.1"/>
    </source>
</evidence>
<feature type="domain" description="TRNA-binding" evidence="17">
    <location>
        <begin position="39"/>
        <end position="147"/>
    </location>
</feature>
<dbReference type="SUPFAM" id="SSF54991">
    <property type="entry name" value="Anticodon-binding domain of PheRS"/>
    <property type="match status" value="1"/>
</dbReference>
<keyword evidence="10 15" id="KW-0460">Magnesium</keyword>
<dbReference type="InterPro" id="IPR005147">
    <property type="entry name" value="tRNA_synthase_B5-dom"/>
</dbReference>
<dbReference type="InterPro" id="IPR005146">
    <property type="entry name" value="B3/B4_tRNA-bd"/>
</dbReference>
<dbReference type="PROSITE" id="PS50886">
    <property type="entry name" value="TRBD"/>
    <property type="match status" value="1"/>
</dbReference>
<keyword evidence="12 15" id="KW-0648">Protein biosynthesis</keyword>
<dbReference type="Gene3D" id="3.50.40.10">
    <property type="entry name" value="Phenylalanyl-trna Synthetase, Chain B, domain 3"/>
    <property type="match status" value="1"/>
</dbReference>
<dbReference type="EMBL" id="DTHB01000042">
    <property type="protein sequence ID" value="HGB14678.1"/>
    <property type="molecule type" value="Genomic_DNA"/>
</dbReference>
<keyword evidence="6 15" id="KW-0436">Ligase</keyword>
<comment type="subunit">
    <text evidence="3 15">Tetramer of two alpha and two beta subunits.</text>
</comment>
<dbReference type="GO" id="GO:0009328">
    <property type="term" value="C:phenylalanine-tRNA ligase complex"/>
    <property type="evidence" value="ECO:0007669"/>
    <property type="project" value="TreeGrafter"/>
</dbReference>
<evidence type="ECO:0000256" key="15">
    <source>
        <dbReference type="HAMAP-Rule" id="MF_00283"/>
    </source>
</evidence>
<dbReference type="InterPro" id="IPR045060">
    <property type="entry name" value="Phe-tRNA-ligase_IIc_bsu"/>
</dbReference>
<dbReference type="NCBIfam" id="TIGR00472">
    <property type="entry name" value="pheT_bact"/>
    <property type="match status" value="1"/>
</dbReference>
<evidence type="ECO:0000256" key="8">
    <source>
        <dbReference type="ARBA" id="ARBA00022741"/>
    </source>
</evidence>
<dbReference type="Pfam" id="PF01588">
    <property type="entry name" value="tRNA_bind"/>
    <property type="match status" value="1"/>
</dbReference>
<dbReference type="PROSITE" id="PS51447">
    <property type="entry name" value="FDX_ACB"/>
    <property type="match status" value="1"/>
</dbReference>
<keyword evidence="7 15" id="KW-0479">Metal-binding</keyword>
<evidence type="ECO:0000256" key="2">
    <source>
        <dbReference type="ARBA" id="ARBA00008653"/>
    </source>
</evidence>
<keyword evidence="9 15" id="KW-0067">ATP-binding</keyword>
<dbReference type="Gene3D" id="3.30.70.380">
    <property type="entry name" value="Ferrodoxin-fold anticodon-binding domain"/>
    <property type="match status" value="1"/>
</dbReference>
<dbReference type="SUPFAM" id="SSF46955">
    <property type="entry name" value="Putative DNA-binding domain"/>
    <property type="match status" value="1"/>
</dbReference>
<dbReference type="Pfam" id="PF03484">
    <property type="entry name" value="B5"/>
    <property type="match status" value="1"/>
</dbReference>
<keyword evidence="4 15" id="KW-0963">Cytoplasm</keyword>
<evidence type="ECO:0000256" key="6">
    <source>
        <dbReference type="ARBA" id="ARBA00022598"/>
    </source>
</evidence>
<reference evidence="20" key="1">
    <citation type="journal article" date="2020" name="mSystems">
        <title>Genome- and Community-Level Interaction Insights into Carbon Utilization and Element Cycling Functions of Hydrothermarchaeota in Hydrothermal Sediment.</title>
        <authorList>
            <person name="Zhou Z."/>
            <person name="Liu Y."/>
            <person name="Xu W."/>
            <person name="Pan J."/>
            <person name="Luo Z.H."/>
            <person name="Li M."/>
        </authorList>
    </citation>
    <scope>NUCLEOTIDE SEQUENCE [LARGE SCALE GENOMIC DNA]</scope>
    <source>
        <strain evidence="20">SpSt-776</strain>
    </source>
</reference>
<dbReference type="GO" id="GO:0006432">
    <property type="term" value="P:phenylalanyl-tRNA aminoacylation"/>
    <property type="evidence" value="ECO:0007669"/>
    <property type="project" value="UniProtKB-UniRule"/>
</dbReference>
<dbReference type="CDD" id="cd02796">
    <property type="entry name" value="tRNA_bind_bactPheRS"/>
    <property type="match status" value="1"/>
</dbReference>
<evidence type="ECO:0000259" key="18">
    <source>
        <dbReference type="PROSITE" id="PS51447"/>
    </source>
</evidence>
<dbReference type="InterPro" id="IPR004532">
    <property type="entry name" value="Phe-tRNA-ligase_IIc_bsu_bact"/>
</dbReference>
<evidence type="ECO:0000256" key="5">
    <source>
        <dbReference type="ARBA" id="ARBA00022555"/>
    </source>
</evidence>
<dbReference type="GO" id="GO:0005524">
    <property type="term" value="F:ATP binding"/>
    <property type="evidence" value="ECO:0007669"/>
    <property type="project" value="UniProtKB-UniRule"/>
</dbReference>
<feature type="binding site" evidence="15">
    <location>
        <position position="465"/>
    </location>
    <ligand>
        <name>Mg(2+)</name>
        <dbReference type="ChEBI" id="CHEBI:18420"/>
        <note>shared with alpha subunit</note>
    </ligand>
</feature>
<keyword evidence="13 15" id="KW-0030">Aminoacyl-tRNA synthetase</keyword>
<dbReference type="Gene3D" id="3.30.56.10">
    <property type="match status" value="2"/>
</dbReference>
<comment type="caution">
    <text evidence="20">The sequence shown here is derived from an EMBL/GenBank/DDBJ whole genome shotgun (WGS) entry which is preliminary data.</text>
</comment>
<evidence type="ECO:0000256" key="11">
    <source>
        <dbReference type="ARBA" id="ARBA00022884"/>
    </source>
</evidence>
<dbReference type="FunFam" id="3.50.40.10:FF:000001">
    <property type="entry name" value="Phenylalanine--tRNA ligase beta subunit"/>
    <property type="match status" value="1"/>
</dbReference>
<evidence type="ECO:0000256" key="12">
    <source>
        <dbReference type="ARBA" id="ARBA00022917"/>
    </source>
</evidence>
<evidence type="ECO:0000256" key="10">
    <source>
        <dbReference type="ARBA" id="ARBA00022842"/>
    </source>
</evidence>
<evidence type="ECO:0000256" key="1">
    <source>
        <dbReference type="ARBA" id="ARBA00004496"/>
    </source>
</evidence>
<dbReference type="SUPFAM" id="SSF55681">
    <property type="entry name" value="Class II aaRS and biotin synthetases"/>
    <property type="match status" value="1"/>
</dbReference>
<evidence type="ECO:0000259" key="19">
    <source>
        <dbReference type="PROSITE" id="PS51483"/>
    </source>
</evidence>
<evidence type="ECO:0000256" key="7">
    <source>
        <dbReference type="ARBA" id="ARBA00022723"/>
    </source>
</evidence>
<dbReference type="AlphaFoldDB" id="A0A7C3SL06"/>
<keyword evidence="11 16" id="KW-0694">RNA-binding</keyword>
<keyword evidence="8 15" id="KW-0547">Nucleotide-binding</keyword>
<dbReference type="InterPro" id="IPR012340">
    <property type="entry name" value="NA-bd_OB-fold"/>
</dbReference>
<comment type="catalytic activity">
    <reaction evidence="14 15">
        <text>tRNA(Phe) + L-phenylalanine + ATP = L-phenylalanyl-tRNA(Phe) + AMP + diphosphate + H(+)</text>
        <dbReference type="Rhea" id="RHEA:19413"/>
        <dbReference type="Rhea" id="RHEA-COMP:9668"/>
        <dbReference type="Rhea" id="RHEA-COMP:9699"/>
        <dbReference type="ChEBI" id="CHEBI:15378"/>
        <dbReference type="ChEBI" id="CHEBI:30616"/>
        <dbReference type="ChEBI" id="CHEBI:33019"/>
        <dbReference type="ChEBI" id="CHEBI:58095"/>
        <dbReference type="ChEBI" id="CHEBI:78442"/>
        <dbReference type="ChEBI" id="CHEBI:78531"/>
        <dbReference type="ChEBI" id="CHEBI:456215"/>
        <dbReference type="EC" id="6.1.1.20"/>
    </reaction>
</comment>
<feature type="binding site" evidence="15">
    <location>
        <position position="456"/>
    </location>
    <ligand>
        <name>Mg(2+)</name>
        <dbReference type="ChEBI" id="CHEBI:18420"/>
        <note>shared with alpha subunit</note>
    </ligand>
</feature>
<dbReference type="Pfam" id="PF03147">
    <property type="entry name" value="FDX-ACB"/>
    <property type="match status" value="1"/>
</dbReference>
<dbReference type="FunFam" id="3.30.70.380:FF:000001">
    <property type="entry name" value="Phenylalanine--tRNA ligase beta subunit"/>
    <property type="match status" value="1"/>
</dbReference>
<gene>
    <name evidence="15" type="primary">pheT</name>
    <name evidence="20" type="ORF">ENV62_05520</name>
</gene>
<dbReference type="InterPro" id="IPR045864">
    <property type="entry name" value="aa-tRNA-synth_II/BPL/LPL"/>
</dbReference>
<dbReference type="GO" id="GO:0000049">
    <property type="term" value="F:tRNA binding"/>
    <property type="evidence" value="ECO:0007669"/>
    <property type="project" value="UniProtKB-UniRule"/>
</dbReference>
<dbReference type="InterPro" id="IPR036690">
    <property type="entry name" value="Fdx_antiC-bd_sf"/>
</dbReference>
<dbReference type="PROSITE" id="PS51483">
    <property type="entry name" value="B5"/>
    <property type="match status" value="1"/>
</dbReference>
<organism evidence="20">
    <name type="scientific">Desulfobacca acetoxidans</name>
    <dbReference type="NCBI Taxonomy" id="60893"/>
    <lineage>
        <taxon>Bacteria</taxon>
        <taxon>Pseudomonadati</taxon>
        <taxon>Thermodesulfobacteriota</taxon>
        <taxon>Desulfobaccia</taxon>
        <taxon>Desulfobaccales</taxon>
        <taxon>Desulfobaccaceae</taxon>
        <taxon>Desulfobacca</taxon>
    </lineage>
</organism>
<comment type="subcellular location">
    <subcellularLocation>
        <location evidence="1 15">Cytoplasm</location>
    </subcellularLocation>
</comment>